<dbReference type="AlphaFoldDB" id="A0A0N8H7P0"/>
<feature type="coiled-coil region" evidence="1">
    <location>
        <begin position="74"/>
        <end position="101"/>
    </location>
</feature>
<dbReference type="EMBL" id="LKCW01000051">
    <property type="protein sequence ID" value="KPM42308.1"/>
    <property type="molecule type" value="Genomic_DNA"/>
</dbReference>
<gene>
    <name evidence="2" type="ORF">AK830_g4276</name>
</gene>
<reference evidence="2 3" key="1">
    <citation type="submission" date="2015-09" db="EMBL/GenBank/DDBJ databases">
        <title>Draft genome of a European isolate of the apple canker pathogen Neonectria ditissima.</title>
        <authorList>
            <person name="Gomez-Cortecero A."/>
            <person name="Harrison R.J."/>
            <person name="Armitage A.D."/>
        </authorList>
    </citation>
    <scope>NUCLEOTIDE SEQUENCE [LARGE SCALE GENOMIC DNA]</scope>
    <source>
        <strain evidence="2 3">R09/05</strain>
    </source>
</reference>
<protein>
    <submittedName>
        <fullName evidence="2">Uncharacterized protein</fullName>
    </submittedName>
</protein>
<dbReference type="OrthoDB" id="5023404at2759"/>
<name>A0A0N8H7P0_9HYPO</name>
<organism evidence="2 3">
    <name type="scientific">Neonectria ditissima</name>
    <dbReference type="NCBI Taxonomy" id="78410"/>
    <lineage>
        <taxon>Eukaryota</taxon>
        <taxon>Fungi</taxon>
        <taxon>Dikarya</taxon>
        <taxon>Ascomycota</taxon>
        <taxon>Pezizomycotina</taxon>
        <taxon>Sordariomycetes</taxon>
        <taxon>Hypocreomycetidae</taxon>
        <taxon>Hypocreales</taxon>
        <taxon>Nectriaceae</taxon>
        <taxon>Neonectria</taxon>
    </lineage>
</organism>
<comment type="caution">
    <text evidence="2">The sequence shown here is derived from an EMBL/GenBank/DDBJ whole genome shotgun (WGS) entry which is preliminary data.</text>
</comment>
<dbReference type="Proteomes" id="UP000050424">
    <property type="component" value="Unassembled WGS sequence"/>
</dbReference>
<proteinExistence type="predicted"/>
<evidence type="ECO:0000313" key="2">
    <source>
        <dbReference type="EMBL" id="KPM42308.1"/>
    </source>
</evidence>
<keyword evidence="1" id="KW-0175">Coiled coil</keyword>
<evidence type="ECO:0000313" key="3">
    <source>
        <dbReference type="Proteomes" id="UP000050424"/>
    </source>
</evidence>
<evidence type="ECO:0000256" key="1">
    <source>
        <dbReference type="SAM" id="Coils"/>
    </source>
</evidence>
<sequence>MWSTSCASASKFHEAPELPTASRAILGAMLHFSRRALSMSTCHRRTRPTESEYLLRDEYVNGRGAQNSRLNNKLAFTDESINQVKQGLKELKDEVKKFKTDANLQFRRISAYSRNNSLRNPTLRINPIASYQPGRGIIEPDVSLYPRTEKDFYSLRTPNFDKLLQRVAEMRQTSSQPVKRHLTAGHNQSFKAGRLYSA</sequence>
<keyword evidence="3" id="KW-1185">Reference proteome</keyword>
<accession>A0A0N8H7P0</accession>